<protein>
    <submittedName>
        <fullName evidence="2">Uncharacterized protein</fullName>
    </submittedName>
</protein>
<feature type="compositionally biased region" description="Basic and acidic residues" evidence="1">
    <location>
        <begin position="145"/>
        <end position="156"/>
    </location>
</feature>
<feature type="compositionally biased region" description="Polar residues" evidence="1">
    <location>
        <begin position="135"/>
        <end position="144"/>
    </location>
</feature>
<gene>
    <name evidence="2" type="ORF">C4D60_Mb03t11430</name>
</gene>
<organism evidence="2 3">
    <name type="scientific">Musa balbisiana</name>
    <name type="common">Banana</name>
    <dbReference type="NCBI Taxonomy" id="52838"/>
    <lineage>
        <taxon>Eukaryota</taxon>
        <taxon>Viridiplantae</taxon>
        <taxon>Streptophyta</taxon>
        <taxon>Embryophyta</taxon>
        <taxon>Tracheophyta</taxon>
        <taxon>Spermatophyta</taxon>
        <taxon>Magnoliopsida</taxon>
        <taxon>Liliopsida</taxon>
        <taxon>Zingiberales</taxon>
        <taxon>Musaceae</taxon>
        <taxon>Musa</taxon>
    </lineage>
</organism>
<evidence type="ECO:0000313" key="3">
    <source>
        <dbReference type="Proteomes" id="UP000317650"/>
    </source>
</evidence>
<sequence length="187" mass="20083">MIDGGDGLDGGRARGGFHRNEAISASSMGRTTTSTATPTSASGSTRPSTVATRRGVFRPGTNGGEKTNHRSHASGCLPWRWQRRRWSRSRGSPRIRDSEKASSLCSDRDRLPIPVAEGAARTGLGQAPGSIGQIQSHNGNNDFSNEGKEVELGTRASRSREVVVAKLWLQVTLMAERTQVGMVKPDE</sequence>
<accession>A0A4S8J965</accession>
<proteinExistence type="predicted"/>
<reference evidence="2 3" key="1">
    <citation type="journal article" date="2019" name="Nat. Plants">
        <title>Genome sequencing of Musa balbisiana reveals subgenome evolution and function divergence in polyploid bananas.</title>
        <authorList>
            <person name="Yao X."/>
        </authorList>
    </citation>
    <scope>NUCLEOTIDE SEQUENCE [LARGE SCALE GENOMIC DNA]</scope>
    <source>
        <strain evidence="3">cv. DH-PKW</strain>
        <tissue evidence="2">Leaves</tissue>
    </source>
</reference>
<feature type="compositionally biased region" description="Low complexity" evidence="1">
    <location>
        <begin position="24"/>
        <end position="49"/>
    </location>
</feature>
<feature type="compositionally biased region" description="Gly residues" evidence="1">
    <location>
        <begin position="1"/>
        <end position="14"/>
    </location>
</feature>
<comment type="caution">
    <text evidence="2">The sequence shown here is derived from an EMBL/GenBank/DDBJ whole genome shotgun (WGS) entry which is preliminary data.</text>
</comment>
<keyword evidence="3" id="KW-1185">Reference proteome</keyword>
<dbReference type="EMBL" id="PYDT01000006">
    <property type="protein sequence ID" value="THU58178.1"/>
    <property type="molecule type" value="Genomic_DNA"/>
</dbReference>
<dbReference type="AlphaFoldDB" id="A0A4S8J965"/>
<feature type="region of interest" description="Disordered" evidence="1">
    <location>
        <begin position="1"/>
        <end position="73"/>
    </location>
</feature>
<evidence type="ECO:0000313" key="2">
    <source>
        <dbReference type="EMBL" id="THU58178.1"/>
    </source>
</evidence>
<name>A0A4S8J965_MUSBA</name>
<feature type="region of interest" description="Disordered" evidence="1">
    <location>
        <begin position="135"/>
        <end position="156"/>
    </location>
</feature>
<evidence type="ECO:0000256" key="1">
    <source>
        <dbReference type="SAM" id="MobiDB-lite"/>
    </source>
</evidence>
<dbReference type="Proteomes" id="UP000317650">
    <property type="component" value="Chromosome 3"/>
</dbReference>